<accession>A0A0A1XDT0</accession>
<dbReference type="SMART" id="SM00595">
    <property type="entry name" value="MADF"/>
    <property type="match status" value="1"/>
</dbReference>
<dbReference type="EMBL" id="GBXI01004733">
    <property type="protein sequence ID" value="JAD09559.1"/>
    <property type="molecule type" value="Transcribed_RNA"/>
</dbReference>
<dbReference type="GO" id="GO:0005634">
    <property type="term" value="C:nucleus"/>
    <property type="evidence" value="ECO:0007669"/>
    <property type="project" value="TreeGrafter"/>
</dbReference>
<dbReference type="InterPro" id="IPR039353">
    <property type="entry name" value="TF_Adf1"/>
</dbReference>
<feature type="domain" description="MADF" evidence="1">
    <location>
        <begin position="21"/>
        <end position="108"/>
    </location>
</feature>
<dbReference type="PANTHER" id="PTHR12243">
    <property type="entry name" value="MADF DOMAIN TRANSCRIPTION FACTOR"/>
    <property type="match status" value="1"/>
</dbReference>
<dbReference type="PANTHER" id="PTHR12243:SF67">
    <property type="entry name" value="COREPRESSOR OF PANGOLIN, ISOFORM A-RELATED"/>
    <property type="match status" value="1"/>
</dbReference>
<reference evidence="2" key="1">
    <citation type="submission" date="2014-11" db="EMBL/GenBank/DDBJ databases">
        <authorList>
            <person name="Geib S."/>
        </authorList>
    </citation>
    <scope>NUCLEOTIDE SEQUENCE</scope>
</reference>
<dbReference type="InterPro" id="IPR006578">
    <property type="entry name" value="MADF-dom"/>
</dbReference>
<dbReference type="Pfam" id="PF10545">
    <property type="entry name" value="MADF_DNA_bdg"/>
    <property type="match status" value="1"/>
</dbReference>
<dbReference type="GO" id="GO:0005667">
    <property type="term" value="C:transcription regulator complex"/>
    <property type="evidence" value="ECO:0007669"/>
    <property type="project" value="TreeGrafter"/>
</dbReference>
<evidence type="ECO:0000313" key="2">
    <source>
        <dbReference type="EMBL" id="JAD09559.1"/>
    </source>
</evidence>
<sequence>MSAKNGKVNFEKRKNVVENKKLIFIVKRFPQLYDSEHKDYLQQKATDEAWRAVAESWGKSAAKCKDRFRDLRAAYARSINAYKTQRGTNRGKLCYLTKEMEFLRPYIRKEAAAFVADNTVEVVSDSESDALEPSTSRANHSTVWENENHKCGHFIQNIQRQMQSINQSQKKTFLFDSLKKFAFALVIDTMEEQELRVLQQNLQDRLNQSGDTLNTTQDDEVLVIN</sequence>
<gene>
    <name evidence="2" type="primary">Adf1_16</name>
    <name evidence="2" type="ORF">g.24523</name>
</gene>
<dbReference type="AlphaFoldDB" id="A0A0A1XDT0"/>
<name>A0A0A1XDT0_ZEUCU</name>
<protein>
    <submittedName>
        <fullName evidence="2">Transcription factor Adf-1</fullName>
    </submittedName>
</protein>
<dbReference type="PROSITE" id="PS51029">
    <property type="entry name" value="MADF"/>
    <property type="match status" value="1"/>
</dbReference>
<evidence type="ECO:0000259" key="1">
    <source>
        <dbReference type="PROSITE" id="PS51029"/>
    </source>
</evidence>
<dbReference type="GO" id="GO:0006357">
    <property type="term" value="P:regulation of transcription by RNA polymerase II"/>
    <property type="evidence" value="ECO:0007669"/>
    <property type="project" value="TreeGrafter"/>
</dbReference>
<organism evidence="2">
    <name type="scientific">Zeugodacus cucurbitae</name>
    <name type="common">Melon fruit fly</name>
    <name type="synonym">Bactrocera cucurbitae</name>
    <dbReference type="NCBI Taxonomy" id="28588"/>
    <lineage>
        <taxon>Eukaryota</taxon>
        <taxon>Metazoa</taxon>
        <taxon>Ecdysozoa</taxon>
        <taxon>Arthropoda</taxon>
        <taxon>Hexapoda</taxon>
        <taxon>Insecta</taxon>
        <taxon>Pterygota</taxon>
        <taxon>Neoptera</taxon>
        <taxon>Endopterygota</taxon>
        <taxon>Diptera</taxon>
        <taxon>Brachycera</taxon>
        <taxon>Muscomorpha</taxon>
        <taxon>Tephritoidea</taxon>
        <taxon>Tephritidae</taxon>
        <taxon>Zeugodacus</taxon>
        <taxon>Zeugodacus</taxon>
    </lineage>
</organism>
<reference evidence="2" key="2">
    <citation type="journal article" date="2015" name="Gigascience">
        <title>Reconstructing a comprehensive transcriptome assembly of a white-pupal translocated strain of the pest fruit fly Bactrocera cucurbitae.</title>
        <authorList>
            <person name="Sim S.B."/>
            <person name="Calla B."/>
            <person name="Hall B."/>
            <person name="DeRego T."/>
            <person name="Geib S.M."/>
        </authorList>
    </citation>
    <scope>NUCLEOTIDE SEQUENCE</scope>
</reference>
<proteinExistence type="predicted"/>